<sequence length="102" mass="11278">MGYRAVAPDMRGYGDSDMPEGGPEQYTTLHVVGDLVALLDMLGEKHVFVAAHFRPDKVRALVALSIAYSPRRALAPVDGLRALFGDEYYICPIQVKEAYSNY</sequence>
<comment type="caution">
    <text evidence="1">The sequence shown here is derived from an EMBL/GenBank/DDBJ whole genome shotgun (WGS) entry which is preliminary data.</text>
</comment>
<dbReference type="EMBL" id="RWGY01000029">
    <property type="protein sequence ID" value="TVU18490.1"/>
    <property type="molecule type" value="Genomic_DNA"/>
</dbReference>
<protein>
    <recommendedName>
        <fullName evidence="3">AB hydrolase-1 domain-containing protein</fullName>
    </recommendedName>
</protein>
<evidence type="ECO:0008006" key="3">
    <source>
        <dbReference type="Google" id="ProtNLM"/>
    </source>
</evidence>
<keyword evidence="2" id="KW-1185">Reference proteome</keyword>
<accession>A0A5J9U5R8</accession>
<organism evidence="1 2">
    <name type="scientific">Eragrostis curvula</name>
    <name type="common">weeping love grass</name>
    <dbReference type="NCBI Taxonomy" id="38414"/>
    <lineage>
        <taxon>Eukaryota</taxon>
        <taxon>Viridiplantae</taxon>
        <taxon>Streptophyta</taxon>
        <taxon>Embryophyta</taxon>
        <taxon>Tracheophyta</taxon>
        <taxon>Spermatophyta</taxon>
        <taxon>Magnoliopsida</taxon>
        <taxon>Liliopsida</taxon>
        <taxon>Poales</taxon>
        <taxon>Poaceae</taxon>
        <taxon>PACMAD clade</taxon>
        <taxon>Chloridoideae</taxon>
        <taxon>Eragrostideae</taxon>
        <taxon>Eragrostidinae</taxon>
        <taxon>Eragrostis</taxon>
    </lineage>
</organism>
<evidence type="ECO:0000313" key="2">
    <source>
        <dbReference type="Proteomes" id="UP000324897"/>
    </source>
</evidence>
<reference evidence="1 2" key="1">
    <citation type="journal article" date="2019" name="Sci. Rep.">
        <title>A high-quality genome of Eragrostis curvula grass provides insights into Poaceae evolution and supports new strategies to enhance forage quality.</title>
        <authorList>
            <person name="Carballo J."/>
            <person name="Santos B.A.C.M."/>
            <person name="Zappacosta D."/>
            <person name="Garbus I."/>
            <person name="Selva J.P."/>
            <person name="Gallo C.A."/>
            <person name="Diaz A."/>
            <person name="Albertini E."/>
            <person name="Caccamo M."/>
            <person name="Echenique V."/>
        </authorList>
    </citation>
    <scope>NUCLEOTIDE SEQUENCE [LARGE SCALE GENOMIC DNA]</scope>
    <source>
        <strain evidence="2">cv. Victoria</strain>
        <tissue evidence="1">Leaf</tissue>
    </source>
</reference>
<dbReference type="OrthoDB" id="7130006at2759"/>
<proteinExistence type="predicted"/>
<dbReference type="SUPFAM" id="SSF53474">
    <property type="entry name" value="alpha/beta-Hydrolases"/>
    <property type="match status" value="1"/>
</dbReference>
<dbReference type="Proteomes" id="UP000324897">
    <property type="component" value="Chromosome 7"/>
</dbReference>
<dbReference type="PANTHER" id="PTHR43329">
    <property type="entry name" value="EPOXIDE HYDROLASE"/>
    <property type="match status" value="1"/>
</dbReference>
<dbReference type="Gene3D" id="3.40.50.1820">
    <property type="entry name" value="alpha/beta hydrolase"/>
    <property type="match status" value="1"/>
</dbReference>
<evidence type="ECO:0000313" key="1">
    <source>
        <dbReference type="EMBL" id="TVU18490.1"/>
    </source>
</evidence>
<feature type="non-terminal residue" evidence="1">
    <location>
        <position position="1"/>
    </location>
</feature>
<dbReference type="Gramene" id="TVU18490">
    <property type="protein sequence ID" value="TVU18490"/>
    <property type="gene ID" value="EJB05_34593"/>
</dbReference>
<dbReference type="InterPro" id="IPR029058">
    <property type="entry name" value="AB_hydrolase_fold"/>
</dbReference>
<name>A0A5J9U5R8_9POAL</name>
<gene>
    <name evidence="1" type="ORF">EJB05_34593</name>
</gene>
<dbReference type="AlphaFoldDB" id="A0A5J9U5R8"/>